<keyword evidence="8" id="KW-1185">Reference proteome</keyword>
<evidence type="ECO:0000259" key="6">
    <source>
        <dbReference type="Pfam" id="PF02668"/>
    </source>
</evidence>
<name>A0ABT3TEB8_9GAMM</name>
<comment type="caution">
    <text evidence="7">The sequence shown here is derived from an EMBL/GenBank/DDBJ whole genome shotgun (WGS) entry which is preliminary data.</text>
</comment>
<dbReference type="Proteomes" id="UP001143362">
    <property type="component" value="Unassembled WGS sequence"/>
</dbReference>
<dbReference type="GO" id="GO:0051213">
    <property type="term" value="F:dioxygenase activity"/>
    <property type="evidence" value="ECO:0007669"/>
    <property type="project" value="UniProtKB-KW"/>
</dbReference>
<gene>
    <name evidence="7" type="ORF">EYC98_06555</name>
</gene>
<keyword evidence="4" id="KW-0560">Oxidoreductase</keyword>
<dbReference type="Pfam" id="PF02668">
    <property type="entry name" value="TauD"/>
    <property type="match status" value="1"/>
</dbReference>
<accession>A0ABT3TEB8</accession>
<dbReference type="EMBL" id="SHNN01000001">
    <property type="protein sequence ID" value="MCX2980535.1"/>
    <property type="molecule type" value="Genomic_DNA"/>
</dbReference>
<proteinExistence type="inferred from homology"/>
<evidence type="ECO:0000313" key="8">
    <source>
        <dbReference type="Proteomes" id="UP001143362"/>
    </source>
</evidence>
<sequence length="280" mass="31270">MKVTPFSENCGAVLSGIQLSETSDADIESLRELLAEHGLLFFREQDLPPQEHERFARRFGEIVLNKFFKPVENFPSIATVSKSEKHETNIGGAWHTDHSYDEEPALGSILVARNLPSKGGNTQFANMYAAYQDLSDGLKKTLESLRAVHSNVHIYGKDGLFSKSDIADTLGGTDRVGNATHPVVISHPDSGKKALYVNPVHTIHFEGWTPEESRPLLDYLYQHTEHPKYTCSFNWQPGSVAFWDNRSTWHLANNDYHGEARLMHRITLAGSPLASVSSLL</sequence>
<dbReference type="InterPro" id="IPR003819">
    <property type="entry name" value="TauD/TfdA-like"/>
</dbReference>
<dbReference type="PANTHER" id="PTHR30468:SF1">
    <property type="entry name" value="ALPHA-KETOGLUTARATE-DEPENDENT SULFONATE DIOXYGENASE"/>
    <property type="match status" value="1"/>
</dbReference>
<evidence type="ECO:0000256" key="3">
    <source>
        <dbReference type="ARBA" id="ARBA00022964"/>
    </source>
</evidence>
<evidence type="ECO:0000256" key="1">
    <source>
        <dbReference type="ARBA" id="ARBA00005896"/>
    </source>
</evidence>
<evidence type="ECO:0000256" key="4">
    <source>
        <dbReference type="ARBA" id="ARBA00023002"/>
    </source>
</evidence>
<dbReference type="Gene3D" id="3.60.130.10">
    <property type="entry name" value="Clavaminate synthase-like"/>
    <property type="match status" value="1"/>
</dbReference>
<keyword evidence="5" id="KW-0408">Iron</keyword>
<dbReference type="InterPro" id="IPR042098">
    <property type="entry name" value="TauD-like_sf"/>
</dbReference>
<keyword evidence="2" id="KW-0479">Metal-binding</keyword>
<reference evidence="7" key="1">
    <citation type="submission" date="2019-02" db="EMBL/GenBank/DDBJ databases">
        <authorList>
            <person name="Li S.-H."/>
        </authorList>
    </citation>
    <scope>NUCLEOTIDE SEQUENCE</scope>
    <source>
        <strain evidence="7">IMCC14734</strain>
    </source>
</reference>
<dbReference type="InterPro" id="IPR051323">
    <property type="entry name" value="AtsK-like"/>
</dbReference>
<evidence type="ECO:0000313" key="7">
    <source>
        <dbReference type="EMBL" id="MCX2980535.1"/>
    </source>
</evidence>
<dbReference type="SUPFAM" id="SSF51197">
    <property type="entry name" value="Clavaminate synthase-like"/>
    <property type="match status" value="1"/>
</dbReference>
<dbReference type="RefSeq" id="WP_279244512.1">
    <property type="nucleotide sequence ID" value="NZ_SHNN01000001.1"/>
</dbReference>
<dbReference type="PANTHER" id="PTHR30468">
    <property type="entry name" value="ALPHA-KETOGLUTARATE-DEPENDENT SULFONATE DIOXYGENASE"/>
    <property type="match status" value="1"/>
</dbReference>
<feature type="domain" description="TauD/TfdA-like" evidence="6">
    <location>
        <begin position="3"/>
        <end position="267"/>
    </location>
</feature>
<organism evidence="7 8">
    <name type="scientific">Candidatus Litorirhabdus singularis</name>
    <dbReference type="NCBI Taxonomy" id="2518993"/>
    <lineage>
        <taxon>Bacteria</taxon>
        <taxon>Pseudomonadati</taxon>
        <taxon>Pseudomonadota</taxon>
        <taxon>Gammaproteobacteria</taxon>
        <taxon>Cellvibrionales</taxon>
        <taxon>Halieaceae</taxon>
        <taxon>Candidatus Litorirhabdus</taxon>
    </lineage>
</organism>
<comment type="similarity">
    <text evidence="1">Belongs to the TfdA dioxygenase family.</text>
</comment>
<keyword evidence="3 7" id="KW-0223">Dioxygenase</keyword>
<protein>
    <submittedName>
        <fullName evidence="7">TauD/TfdA family dioxygenase</fullName>
    </submittedName>
</protein>
<evidence type="ECO:0000256" key="2">
    <source>
        <dbReference type="ARBA" id="ARBA00022723"/>
    </source>
</evidence>
<evidence type="ECO:0000256" key="5">
    <source>
        <dbReference type="ARBA" id="ARBA00023004"/>
    </source>
</evidence>